<dbReference type="Proteomes" id="UP000030687">
    <property type="component" value="Unassembled WGS sequence"/>
</dbReference>
<organism evidence="12 13">
    <name type="scientific">Citrus clementina</name>
    <name type="common">Clementine</name>
    <name type="synonym">Citrus deliciosa x Citrus sinensis</name>
    <dbReference type="NCBI Taxonomy" id="85681"/>
    <lineage>
        <taxon>Eukaryota</taxon>
        <taxon>Viridiplantae</taxon>
        <taxon>Streptophyta</taxon>
        <taxon>Embryophyta</taxon>
        <taxon>Tracheophyta</taxon>
        <taxon>Spermatophyta</taxon>
        <taxon>Magnoliopsida</taxon>
        <taxon>eudicotyledons</taxon>
        <taxon>Gunneridae</taxon>
        <taxon>Pentapetalae</taxon>
        <taxon>rosids</taxon>
        <taxon>malvids</taxon>
        <taxon>Sapindales</taxon>
        <taxon>Rutaceae</taxon>
        <taxon>Aurantioideae</taxon>
        <taxon>Citrus</taxon>
    </lineage>
</organism>
<keyword evidence="7" id="KW-0677">Repeat</keyword>
<dbReference type="SUPFAM" id="SSF52058">
    <property type="entry name" value="L domain-like"/>
    <property type="match status" value="1"/>
</dbReference>
<evidence type="ECO:0000313" key="13">
    <source>
        <dbReference type="Proteomes" id="UP000030687"/>
    </source>
</evidence>
<keyword evidence="10" id="KW-0675">Receptor</keyword>
<dbReference type="KEGG" id="cic:CICLE_v10024126mg"/>
<evidence type="ECO:0000256" key="10">
    <source>
        <dbReference type="ARBA" id="ARBA00023170"/>
    </source>
</evidence>
<dbReference type="InterPro" id="IPR001611">
    <property type="entry name" value="Leu-rich_rpt"/>
</dbReference>
<keyword evidence="9" id="KW-0472">Membrane</keyword>
<dbReference type="eggNOG" id="KOG0619">
    <property type="taxonomic scope" value="Eukaryota"/>
</dbReference>
<dbReference type="OMA" id="YVTRIQW"/>
<keyword evidence="13" id="KW-1185">Reference proteome</keyword>
<feature type="non-terminal residue" evidence="12">
    <location>
        <position position="1"/>
    </location>
</feature>
<evidence type="ECO:0000256" key="4">
    <source>
        <dbReference type="ARBA" id="ARBA00022614"/>
    </source>
</evidence>
<dbReference type="EMBL" id="KI536661">
    <property type="protein sequence ID" value="ESR54135.1"/>
    <property type="molecule type" value="Genomic_DNA"/>
</dbReference>
<evidence type="ECO:0000256" key="5">
    <source>
        <dbReference type="ARBA" id="ARBA00022692"/>
    </source>
</evidence>
<dbReference type="Pfam" id="PF00560">
    <property type="entry name" value="LRR_1"/>
    <property type="match status" value="3"/>
</dbReference>
<dbReference type="PANTHER" id="PTHR27000:SF768">
    <property type="entry name" value="PIRIFORMOSPORA INDICA-INSENSITIVE PROTEIN 2-LIKE ISOFORM X1"/>
    <property type="match status" value="1"/>
</dbReference>
<evidence type="ECO:0000256" key="6">
    <source>
        <dbReference type="ARBA" id="ARBA00022729"/>
    </source>
</evidence>
<dbReference type="FunFam" id="3.80.10.10:FF:000299">
    <property type="entry name" value="Piriformospora indica-insensitive protein 2"/>
    <property type="match status" value="1"/>
</dbReference>
<evidence type="ECO:0000256" key="7">
    <source>
        <dbReference type="ARBA" id="ARBA00022737"/>
    </source>
</evidence>
<dbReference type="Gramene" id="ESR54135">
    <property type="protein sequence ID" value="ESR54135"/>
    <property type="gene ID" value="CICLE_v10024126mg"/>
</dbReference>
<evidence type="ECO:0000256" key="11">
    <source>
        <dbReference type="ARBA" id="ARBA00023180"/>
    </source>
</evidence>
<accession>V4TR13</accession>
<comment type="subcellular location">
    <subcellularLocation>
        <location evidence="1">Cell membrane</location>
    </subcellularLocation>
    <subcellularLocation>
        <location evidence="2">Membrane</location>
        <topology evidence="2">Single-pass type I membrane protein</topology>
    </subcellularLocation>
</comment>
<keyword evidence="3" id="KW-1003">Cell membrane</keyword>
<evidence type="ECO:0000256" key="8">
    <source>
        <dbReference type="ARBA" id="ARBA00022989"/>
    </source>
</evidence>
<evidence type="ECO:0000256" key="2">
    <source>
        <dbReference type="ARBA" id="ARBA00004479"/>
    </source>
</evidence>
<reference evidence="12 13" key="1">
    <citation type="submission" date="2013-10" db="EMBL/GenBank/DDBJ databases">
        <authorList>
            <consortium name="International Citrus Genome Consortium"/>
            <person name="Jenkins J."/>
            <person name="Schmutz J."/>
            <person name="Prochnik S."/>
            <person name="Rokhsar D."/>
            <person name="Gmitter F."/>
            <person name="Ollitrault P."/>
            <person name="Machado M."/>
            <person name="Talon M."/>
            <person name="Wincker P."/>
            <person name="Jaillon O."/>
            <person name="Morgante M."/>
        </authorList>
    </citation>
    <scope>NUCLEOTIDE SEQUENCE</scope>
    <source>
        <strain evidence="13">cv. Clemenules</strain>
    </source>
</reference>
<keyword evidence="8" id="KW-1133">Transmembrane helix</keyword>
<evidence type="ECO:0008006" key="14">
    <source>
        <dbReference type="Google" id="ProtNLM"/>
    </source>
</evidence>
<proteinExistence type="predicted"/>
<dbReference type="AlphaFoldDB" id="V4TR13"/>
<dbReference type="Gene3D" id="3.80.10.10">
    <property type="entry name" value="Ribonuclease Inhibitor"/>
    <property type="match status" value="1"/>
</dbReference>
<dbReference type="InterPro" id="IPR032675">
    <property type="entry name" value="LRR_dom_sf"/>
</dbReference>
<keyword evidence="6" id="KW-0732">Signal</keyword>
<protein>
    <recommendedName>
        <fullName evidence="14">Leucine-rich repeat-containing N-terminal plant-type domain-containing protein</fullName>
    </recommendedName>
</protein>
<gene>
    <name evidence="12" type="ORF">CICLE_v10024126mg</name>
</gene>
<evidence type="ECO:0000256" key="3">
    <source>
        <dbReference type="ARBA" id="ARBA00022475"/>
    </source>
</evidence>
<dbReference type="PANTHER" id="PTHR27000">
    <property type="entry name" value="LEUCINE-RICH REPEAT RECEPTOR-LIKE PROTEIN KINASE FAMILY PROTEIN-RELATED"/>
    <property type="match status" value="1"/>
</dbReference>
<name>V4TR13_CITCL</name>
<keyword evidence="5" id="KW-0812">Transmembrane</keyword>
<dbReference type="GO" id="GO:0005886">
    <property type="term" value="C:plasma membrane"/>
    <property type="evidence" value="ECO:0007669"/>
    <property type="project" value="UniProtKB-SubCell"/>
</dbReference>
<evidence type="ECO:0000256" key="9">
    <source>
        <dbReference type="ARBA" id="ARBA00023136"/>
    </source>
</evidence>
<evidence type="ECO:0000313" key="12">
    <source>
        <dbReference type="EMBL" id="ESR54135.1"/>
    </source>
</evidence>
<keyword evidence="4" id="KW-0433">Leucine-rich repeat</keyword>
<sequence>QEGTSTVAPMERKEKEALYSTIQGFVGKWWNGSDLYPDPFGRTGLQGVSCDFFHGLWHVSAISIGPVYDNSLVCSQCKIFKPPLQSPIEIPSSNWQKLANSLDSLEFGSNPRLIGTIPTSIDYLKNLQSLVLLEKGLTGKLPIEPSKLVNLRRLALAGNQINGQIPASIGGLTKLLIFDLSRNNLSGSMLLTLGKLARLLKLDLSYNNLQEKIPKEIGNLHNVTFLDLRSNNFSGGLVQSIEEIVSLIEMVVSNNPIFGGGLNGIRWENLQNLEILDLCNMELMGAIPESVAEMERLRFLGLNDNKLTGNLPKKMAIMPRFR</sequence>
<keyword evidence="11" id="KW-0325">Glycoprotein</keyword>
<evidence type="ECO:0000256" key="1">
    <source>
        <dbReference type="ARBA" id="ARBA00004236"/>
    </source>
</evidence>
<dbReference type="InParanoid" id="V4TR13"/>